<dbReference type="CDD" id="cd16922">
    <property type="entry name" value="HATPase_EvgS-ArcB-TorS-like"/>
    <property type="match status" value="1"/>
</dbReference>
<dbReference type="InterPro" id="IPR011006">
    <property type="entry name" value="CheY-like_superfamily"/>
</dbReference>
<dbReference type="InterPro" id="IPR036097">
    <property type="entry name" value="HisK_dim/P_sf"/>
</dbReference>
<dbReference type="PRINTS" id="PR00344">
    <property type="entry name" value="BCTRLSENSOR"/>
</dbReference>
<evidence type="ECO:0000256" key="12">
    <source>
        <dbReference type="ARBA" id="ARBA00023136"/>
    </source>
</evidence>
<evidence type="ECO:0000256" key="5">
    <source>
        <dbReference type="ARBA" id="ARBA00022553"/>
    </source>
</evidence>
<dbReference type="Gene3D" id="3.40.50.2300">
    <property type="match status" value="1"/>
</dbReference>
<dbReference type="InterPro" id="IPR003594">
    <property type="entry name" value="HATPase_dom"/>
</dbReference>
<name>A0A1P9WT30_9BACT</name>
<dbReference type="InterPro" id="IPR011123">
    <property type="entry name" value="Y_Y_Y"/>
</dbReference>
<dbReference type="PANTHER" id="PTHR43547">
    <property type="entry name" value="TWO-COMPONENT HISTIDINE KINASE"/>
    <property type="match status" value="1"/>
</dbReference>
<keyword evidence="9" id="KW-0067">ATP-binding</keyword>
<dbReference type="PROSITE" id="PS01124">
    <property type="entry name" value="HTH_ARAC_FAMILY_2"/>
    <property type="match status" value="1"/>
</dbReference>
<dbReference type="GO" id="GO:0043565">
    <property type="term" value="F:sequence-specific DNA binding"/>
    <property type="evidence" value="ECO:0007669"/>
    <property type="project" value="InterPro"/>
</dbReference>
<evidence type="ECO:0000256" key="7">
    <source>
        <dbReference type="ARBA" id="ARBA00022741"/>
    </source>
</evidence>
<dbReference type="FunFam" id="3.30.565.10:FF:000023">
    <property type="entry name" value="PAS domain-containing sensor histidine kinase"/>
    <property type="match status" value="1"/>
</dbReference>
<organism evidence="19 20">
    <name type="scientific">Spirosoma montaniterrae</name>
    <dbReference type="NCBI Taxonomy" id="1178516"/>
    <lineage>
        <taxon>Bacteria</taxon>
        <taxon>Pseudomonadati</taxon>
        <taxon>Bacteroidota</taxon>
        <taxon>Cytophagia</taxon>
        <taxon>Cytophagales</taxon>
        <taxon>Cytophagaceae</taxon>
        <taxon>Spirosoma</taxon>
    </lineage>
</organism>
<keyword evidence="15" id="KW-0175">Coiled coil</keyword>
<keyword evidence="11" id="KW-0805">Transcription regulation</keyword>
<evidence type="ECO:0000256" key="6">
    <source>
        <dbReference type="ARBA" id="ARBA00022679"/>
    </source>
</evidence>
<dbReference type="PROSITE" id="PS50110">
    <property type="entry name" value="RESPONSE_REGULATORY"/>
    <property type="match status" value="1"/>
</dbReference>
<dbReference type="Gene3D" id="1.10.10.60">
    <property type="entry name" value="Homeodomain-like"/>
    <property type="match status" value="1"/>
</dbReference>
<dbReference type="Gene3D" id="1.10.287.130">
    <property type="match status" value="1"/>
</dbReference>
<dbReference type="STRING" id="1178516.AWR27_03575"/>
<evidence type="ECO:0000256" key="13">
    <source>
        <dbReference type="ARBA" id="ARBA00023163"/>
    </source>
</evidence>
<dbReference type="InterPro" id="IPR013783">
    <property type="entry name" value="Ig-like_fold"/>
</dbReference>
<feature type="domain" description="Response regulatory" evidence="18">
    <location>
        <begin position="1080"/>
        <end position="1195"/>
    </location>
</feature>
<dbReference type="SUPFAM" id="SSF46689">
    <property type="entry name" value="Homeodomain-like"/>
    <property type="match status" value="1"/>
</dbReference>
<dbReference type="GO" id="GO:0005524">
    <property type="term" value="F:ATP binding"/>
    <property type="evidence" value="ECO:0007669"/>
    <property type="project" value="UniProtKB-KW"/>
</dbReference>
<sequence>MGAQSLPIRNQFDHLSVKDGLSNNSVLCILQDREGFMWFGTDDGLNKYDGYTFRVFKPDPADRGSSFQNNQIYGLCEDHRNRLWVATLGGLHEIDKRTGRVTPHLIQTADAHRWNYQHSVCEDSQHQLWISTLGGVARYEPRQHRFRLYPLPRPEATIKTVFEDPQHRFWVGTYEGLYLLNPATGHYTLVPVSVPAGAVQPTFIAFQIDARQTLWMATATTGHGLFRLDLNRQPFRPEPYNPQGKINPFTFLNSLRSDQQGIFWLATTTGLQRIDPARHQVFTYQPDPNAPNGISSNTAQTVYIDRAGTLWVGTDNGVDRQSVSLKSFQTYQIQPTVGTANLTQNKVIALAPDQAGRCWVSTGYDVYRPASDGQPRRVLPVVLGSTNRFRNYIRALLPDSASGIWLGTTTGLYRFNPASGRYTFYPSDVPIEYISRATSGELWVGGYVVPTSGIASFNPQTHRYCYYKYQPGNAAGLPDQFIHGLLASRTGNEVWIPFRKQGVGCLNRHTGRFCQYRAGPHTGLSSNDIQTIYEDDAGIIWVGTNQGGLNRFDPQQKRFRAITTQQGLPSNNITAISSDRAGNLWISTDNGLCRFDPIANVFRNYYATDGLPSNSFMRNAVYRQNDRLYFGSLNGVVHFNPDSIRDDNRPFPVHITALSVMNRPRPLTDSLITLQHDENFLSFGFTALNYAQPEQNRFAYQLVGIDKNWVDNGNRHFANYTNLSPGRYTFRVKAANGDGFWNEKGASVALLIRPPWWATWWAYSLYALLAMGAIWASVRVYANRIRQQQAVELSRQEAGQLKTVDELKTRFFTNMTHEFRTPLSLILSPVEKLLRDNQIDSVTRQSLGLVQRNAERLLQLVNQLLDLSKLESNQMTGSLVRGEPGSFVSRLVESFCQFAEQKGVRLDWVVNMPSHEYLFDADKWEKIVTNLLSNAVKFTDADGQITVTLQADTGSDTALATAVTISVTDTGIGIAPENLPHIFDRFYQVDTSHTRAYEGTGIGLALVNELVRWLRGIIEVRSQPGRGSTFAVTLPVLPVSANYNAPRLQLTGSEPIPMNYSSATNESIRVEPIQDEQIPLVLLVDDNDDLRTFLASELSATYRVLQAADGEQGWHLTQTELPDIVVSDVMMPRLDGYELTHRIKNNPYTDHIAVVILSARTAHSSRLEGLQEGADDYLAKPFHVAELHLRLRNLTQRQQRLRDQYRQLLAQSDTPSPLNRVEDLFLQRVYQLLESHLSNPALTVDWLADELAMSRKTLYRKIHSLTQLNPHELIRQYRLRKAADLLRAGHTASQTAYLTGFKTPSYFTMVFKEFYRKTPTEFVADSPRRV</sequence>
<dbReference type="Pfam" id="PF02518">
    <property type="entry name" value="HATPase_c"/>
    <property type="match status" value="1"/>
</dbReference>
<dbReference type="InterPro" id="IPR001789">
    <property type="entry name" value="Sig_transdc_resp-reg_receiver"/>
</dbReference>
<dbReference type="InterPro" id="IPR015943">
    <property type="entry name" value="WD40/YVTN_repeat-like_dom_sf"/>
</dbReference>
<dbReference type="Pfam" id="PF07494">
    <property type="entry name" value="Reg_prop"/>
    <property type="match status" value="5"/>
</dbReference>
<keyword evidence="6" id="KW-0808">Transferase</keyword>
<dbReference type="GO" id="GO:0005886">
    <property type="term" value="C:plasma membrane"/>
    <property type="evidence" value="ECO:0007669"/>
    <property type="project" value="UniProtKB-SubCell"/>
</dbReference>
<dbReference type="SMART" id="SM00342">
    <property type="entry name" value="HTH_ARAC"/>
    <property type="match status" value="1"/>
</dbReference>
<dbReference type="Gene3D" id="2.130.10.10">
    <property type="entry name" value="YVTN repeat-like/Quinoprotein amine dehydrogenase"/>
    <property type="match status" value="2"/>
</dbReference>
<dbReference type="Pfam" id="PF07495">
    <property type="entry name" value="Y_Y_Y"/>
    <property type="match status" value="1"/>
</dbReference>
<gene>
    <name evidence="19" type="ORF">AWR27_03575</name>
</gene>
<feature type="domain" description="Histidine kinase" evidence="17">
    <location>
        <begin position="814"/>
        <end position="1038"/>
    </location>
</feature>
<dbReference type="FunFam" id="1.10.287.130:FF:000045">
    <property type="entry name" value="Two-component system sensor histidine kinase/response regulator"/>
    <property type="match status" value="1"/>
</dbReference>
<dbReference type="Gene3D" id="3.30.565.10">
    <property type="entry name" value="Histidine kinase-like ATPase, C-terminal domain"/>
    <property type="match status" value="1"/>
</dbReference>
<keyword evidence="4" id="KW-1003">Cell membrane</keyword>
<evidence type="ECO:0000256" key="11">
    <source>
        <dbReference type="ARBA" id="ARBA00023015"/>
    </source>
</evidence>
<evidence type="ECO:0000259" key="17">
    <source>
        <dbReference type="PROSITE" id="PS50109"/>
    </source>
</evidence>
<evidence type="ECO:0000256" key="10">
    <source>
        <dbReference type="ARBA" id="ARBA00023012"/>
    </source>
</evidence>
<evidence type="ECO:0000259" key="16">
    <source>
        <dbReference type="PROSITE" id="PS01124"/>
    </source>
</evidence>
<dbReference type="KEGG" id="smon:AWR27_03575"/>
<dbReference type="SMART" id="SM00388">
    <property type="entry name" value="HisKA"/>
    <property type="match status" value="1"/>
</dbReference>
<evidence type="ECO:0000256" key="2">
    <source>
        <dbReference type="ARBA" id="ARBA00004236"/>
    </source>
</evidence>
<evidence type="ECO:0000313" key="20">
    <source>
        <dbReference type="Proteomes" id="UP000187941"/>
    </source>
</evidence>
<dbReference type="EMBL" id="CP014263">
    <property type="protein sequence ID" value="AQG78500.1"/>
    <property type="molecule type" value="Genomic_DNA"/>
</dbReference>
<dbReference type="InterPro" id="IPR009057">
    <property type="entry name" value="Homeodomain-like_sf"/>
</dbReference>
<protein>
    <recommendedName>
        <fullName evidence="3">histidine kinase</fullName>
        <ecNumber evidence="3">2.7.13.3</ecNumber>
    </recommendedName>
</protein>
<dbReference type="Pfam" id="PF12833">
    <property type="entry name" value="HTH_18"/>
    <property type="match status" value="1"/>
</dbReference>
<comment type="subcellular location">
    <subcellularLocation>
        <location evidence="2">Cell membrane</location>
    </subcellularLocation>
</comment>
<dbReference type="InterPro" id="IPR005467">
    <property type="entry name" value="His_kinase_dom"/>
</dbReference>
<dbReference type="CDD" id="cd17574">
    <property type="entry name" value="REC_OmpR"/>
    <property type="match status" value="1"/>
</dbReference>
<feature type="coiled-coil region" evidence="15">
    <location>
        <begin position="1184"/>
        <end position="1211"/>
    </location>
</feature>
<keyword evidence="12" id="KW-0472">Membrane</keyword>
<evidence type="ECO:0000256" key="8">
    <source>
        <dbReference type="ARBA" id="ARBA00022777"/>
    </source>
</evidence>
<proteinExistence type="predicted"/>
<dbReference type="PANTHER" id="PTHR43547:SF2">
    <property type="entry name" value="HYBRID SIGNAL TRANSDUCTION HISTIDINE KINASE C"/>
    <property type="match status" value="1"/>
</dbReference>
<dbReference type="SMART" id="SM00448">
    <property type="entry name" value="REC"/>
    <property type="match status" value="1"/>
</dbReference>
<evidence type="ECO:0000256" key="14">
    <source>
        <dbReference type="PROSITE-ProRule" id="PRU00169"/>
    </source>
</evidence>
<evidence type="ECO:0000256" key="15">
    <source>
        <dbReference type="SAM" id="Coils"/>
    </source>
</evidence>
<dbReference type="PROSITE" id="PS50109">
    <property type="entry name" value="HIS_KIN"/>
    <property type="match status" value="1"/>
</dbReference>
<evidence type="ECO:0000256" key="3">
    <source>
        <dbReference type="ARBA" id="ARBA00012438"/>
    </source>
</evidence>
<dbReference type="SUPFAM" id="SSF55874">
    <property type="entry name" value="ATPase domain of HSP90 chaperone/DNA topoisomerase II/histidine kinase"/>
    <property type="match status" value="1"/>
</dbReference>
<dbReference type="Gene3D" id="2.60.40.10">
    <property type="entry name" value="Immunoglobulins"/>
    <property type="match status" value="1"/>
</dbReference>
<evidence type="ECO:0000256" key="9">
    <source>
        <dbReference type="ARBA" id="ARBA00022840"/>
    </source>
</evidence>
<keyword evidence="10" id="KW-0902">Two-component regulatory system</keyword>
<feature type="domain" description="HTH araC/xylS-type" evidence="16">
    <location>
        <begin position="1227"/>
        <end position="1325"/>
    </location>
</feature>
<dbReference type="InterPro" id="IPR003661">
    <property type="entry name" value="HisK_dim/P_dom"/>
</dbReference>
<evidence type="ECO:0000256" key="1">
    <source>
        <dbReference type="ARBA" id="ARBA00000085"/>
    </source>
</evidence>
<dbReference type="OrthoDB" id="9797097at2"/>
<dbReference type="GO" id="GO:0003700">
    <property type="term" value="F:DNA-binding transcription factor activity"/>
    <property type="evidence" value="ECO:0007669"/>
    <property type="project" value="InterPro"/>
</dbReference>
<dbReference type="Pfam" id="PF00512">
    <property type="entry name" value="HisKA"/>
    <property type="match status" value="1"/>
</dbReference>
<evidence type="ECO:0000259" key="18">
    <source>
        <dbReference type="PROSITE" id="PS50110"/>
    </source>
</evidence>
<dbReference type="SMART" id="SM00387">
    <property type="entry name" value="HATPase_c"/>
    <property type="match status" value="1"/>
</dbReference>
<dbReference type="SUPFAM" id="SSF63829">
    <property type="entry name" value="Calcium-dependent phosphotriesterase"/>
    <property type="match status" value="3"/>
</dbReference>
<keyword evidence="5 14" id="KW-0597">Phosphoprotein</keyword>
<keyword evidence="13" id="KW-0804">Transcription</keyword>
<dbReference type="Proteomes" id="UP000187941">
    <property type="component" value="Chromosome"/>
</dbReference>
<dbReference type="SUPFAM" id="SSF52172">
    <property type="entry name" value="CheY-like"/>
    <property type="match status" value="1"/>
</dbReference>
<keyword evidence="20" id="KW-1185">Reference proteome</keyword>
<dbReference type="EC" id="2.7.13.3" evidence="3"/>
<dbReference type="InterPro" id="IPR018060">
    <property type="entry name" value="HTH_AraC"/>
</dbReference>
<dbReference type="InterPro" id="IPR004358">
    <property type="entry name" value="Sig_transdc_His_kin-like_C"/>
</dbReference>
<comment type="catalytic activity">
    <reaction evidence="1">
        <text>ATP + protein L-histidine = ADP + protein N-phospho-L-histidine.</text>
        <dbReference type="EC" id="2.7.13.3"/>
    </reaction>
</comment>
<keyword evidence="8 19" id="KW-0418">Kinase</keyword>
<dbReference type="InterPro" id="IPR036890">
    <property type="entry name" value="HATPase_C_sf"/>
</dbReference>
<dbReference type="InterPro" id="IPR011110">
    <property type="entry name" value="Reg_prop"/>
</dbReference>
<reference evidence="19 20" key="1">
    <citation type="submission" date="2016-01" db="EMBL/GenBank/DDBJ databases">
        <authorList>
            <person name="Oliw E.H."/>
        </authorList>
    </citation>
    <scope>NUCLEOTIDE SEQUENCE [LARGE SCALE GENOMIC DNA]</scope>
    <source>
        <strain evidence="19 20">DY10</strain>
    </source>
</reference>
<accession>A0A1P9WT30</accession>
<keyword evidence="7" id="KW-0547">Nucleotide-binding</keyword>
<feature type="modified residue" description="4-aspartylphosphate" evidence="14">
    <location>
        <position position="1128"/>
    </location>
</feature>
<dbReference type="Pfam" id="PF00072">
    <property type="entry name" value="Response_reg"/>
    <property type="match status" value="1"/>
</dbReference>
<dbReference type="CDD" id="cd00082">
    <property type="entry name" value="HisKA"/>
    <property type="match status" value="1"/>
</dbReference>
<evidence type="ECO:0000256" key="4">
    <source>
        <dbReference type="ARBA" id="ARBA00022475"/>
    </source>
</evidence>
<dbReference type="GO" id="GO:0000155">
    <property type="term" value="F:phosphorelay sensor kinase activity"/>
    <property type="evidence" value="ECO:0007669"/>
    <property type="project" value="InterPro"/>
</dbReference>
<dbReference type="SUPFAM" id="SSF47384">
    <property type="entry name" value="Homodimeric domain of signal transducing histidine kinase"/>
    <property type="match status" value="1"/>
</dbReference>
<evidence type="ECO:0000313" key="19">
    <source>
        <dbReference type="EMBL" id="AQG78500.1"/>
    </source>
</evidence>